<accession>A0ABX0TZ43</accession>
<dbReference type="InterPro" id="IPR010634">
    <property type="entry name" value="DUF1223"/>
</dbReference>
<dbReference type="RefSeq" id="WP_140047973.1">
    <property type="nucleotide sequence ID" value="NZ_BAAAEV010000001.1"/>
</dbReference>
<gene>
    <name evidence="2" type="ORF">FHT01_000303</name>
</gene>
<comment type="caution">
    <text evidence="2">The sequence shown here is derived from an EMBL/GenBank/DDBJ whole genome shotgun (WGS) entry which is preliminary data.</text>
</comment>
<dbReference type="EMBL" id="JAASQP010000001">
    <property type="protein sequence ID" value="NIJ22761.1"/>
    <property type="molecule type" value="Genomic_DNA"/>
</dbReference>
<keyword evidence="3" id="KW-1185">Reference proteome</keyword>
<dbReference type="Pfam" id="PF06764">
    <property type="entry name" value="DUF1223"/>
    <property type="match status" value="1"/>
</dbReference>
<evidence type="ECO:0000313" key="3">
    <source>
        <dbReference type="Proteomes" id="UP000788153"/>
    </source>
</evidence>
<reference evidence="2 3" key="1">
    <citation type="submission" date="2020-03" db="EMBL/GenBank/DDBJ databases">
        <title>Genomic Encyclopedia of Type Strains, Phase IV (KMG-IV): sequencing the most valuable type-strain genomes for metagenomic binning, comparative biology and taxonomic classification.</title>
        <authorList>
            <person name="Goeker M."/>
        </authorList>
    </citation>
    <scope>NUCLEOTIDE SEQUENCE [LARGE SCALE GENOMIC DNA]</scope>
    <source>
        <strain evidence="2 3">DSM 22753</strain>
    </source>
</reference>
<name>A0ABX0TZ43_9SPHN</name>
<keyword evidence="1" id="KW-0732">Signal</keyword>
<organism evidence="2 3">
    <name type="scientific">Sphingomonas japonica</name>
    <dbReference type="NCBI Taxonomy" id="511662"/>
    <lineage>
        <taxon>Bacteria</taxon>
        <taxon>Pseudomonadati</taxon>
        <taxon>Pseudomonadota</taxon>
        <taxon>Alphaproteobacteria</taxon>
        <taxon>Sphingomonadales</taxon>
        <taxon>Sphingomonadaceae</taxon>
        <taxon>Sphingomonas</taxon>
    </lineage>
</organism>
<feature type="signal peptide" evidence="1">
    <location>
        <begin position="1"/>
        <end position="20"/>
    </location>
</feature>
<dbReference type="Proteomes" id="UP000788153">
    <property type="component" value="Unassembled WGS sequence"/>
</dbReference>
<dbReference type="PANTHER" id="PTHR36057">
    <property type="match status" value="1"/>
</dbReference>
<protein>
    <recommendedName>
        <fullName evidence="4">DUF1223 domain-containing protein</fullName>
    </recommendedName>
</protein>
<evidence type="ECO:0000313" key="2">
    <source>
        <dbReference type="EMBL" id="NIJ22761.1"/>
    </source>
</evidence>
<dbReference type="InterPro" id="IPR036249">
    <property type="entry name" value="Thioredoxin-like_sf"/>
</dbReference>
<sequence length="239" mass="24706">MIRRPLVALILAGTAAAALHGIGSSQTPARPVAVELFTSQGCSSCPPADRIMAQLAADPGVVAITRPVTYWDRLGWKDTLASPRNTALQAAYSARGIPGAGNYTPQSVVQGRSGTVGGRGPAIRALIDQASRLPQPRVGIVRDSAGVTVAVSGTAPADARVSVVALRRSVDVAIGTGENGGRRLRYSNVFVDERPIGRWTGGAQRAAVPTDAIKVPGADRYAVLVRQGAAGPILAARYI</sequence>
<proteinExistence type="predicted"/>
<evidence type="ECO:0000256" key="1">
    <source>
        <dbReference type="SAM" id="SignalP"/>
    </source>
</evidence>
<dbReference type="SUPFAM" id="SSF52833">
    <property type="entry name" value="Thioredoxin-like"/>
    <property type="match status" value="1"/>
</dbReference>
<feature type="chain" id="PRO_5046325058" description="DUF1223 domain-containing protein" evidence="1">
    <location>
        <begin position="21"/>
        <end position="239"/>
    </location>
</feature>
<evidence type="ECO:0008006" key="4">
    <source>
        <dbReference type="Google" id="ProtNLM"/>
    </source>
</evidence>
<dbReference type="PANTHER" id="PTHR36057:SF1">
    <property type="entry name" value="LIPOPROTEIN LIPID ATTACHMENT SITE-LIKE PROTEIN, PUTATIVE (DUF1223)-RELATED"/>
    <property type="match status" value="1"/>
</dbReference>